<proteinExistence type="inferred from homology"/>
<dbReference type="PANTHER" id="PTHR43804">
    <property type="entry name" value="LD18447P"/>
    <property type="match status" value="1"/>
</dbReference>
<dbReference type="GO" id="GO:0003747">
    <property type="term" value="F:translation release factor activity"/>
    <property type="evidence" value="ECO:0007669"/>
    <property type="project" value="InterPro"/>
</dbReference>
<dbReference type="InterPro" id="IPR050057">
    <property type="entry name" value="Prokaryotic/Mito_RF"/>
</dbReference>
<evidence type="ECO:0000313" key="3">
    <source>
        <dbReference type="EMBL" id="KAJ8610104.1"/>
    </source>
</evidence>
<comment type="similarity">
    <text evidence="1">Belongs to the prokaryotic/mitochondrial release factor family.</text>
</comment>
<dbReference type="EMBL" id="JAQMWT010000119">
    <property type="protein sequence ID" value="KAJ8610104.1"/>
    <property type="molecule type" value="Genomic_DNA"/>
</dbReference>
<organism evidence="3 4">
    <name type="scientific">Chrysophaeum taylorii</name>
    <dbReference type="NCBI Taxonomy" id="2483200"/>
    <lineage>
        <taxon>Eukaryota</taxon>
        <taxon>Sar</taxon>
        <taxon>Stramenopiles</taxon>
        <taxon>Ochrophyta</taxon>
        <taxon>Pelagophyceae</taxon>
        <taxon>Pelagomonadales</taxon>
        <taxon>Pelagomonadaceae</taxon>
        <taxon>Chrysophaeum</taxon>
    </lineage>
</organism>
<dbReference type="Proteomes" id="UP001230188">
    <property type="component" value="Unassembled WGS sequence"/>
</dbReference>
<dbReference type="InterPro" id="IPR045853">
    <property type="entry name" value="Pep_chain_release_fac_I_sf"/>
</dbReference>
<dbReference type="GO" id="GO:0009507">
    <property type="term" value="C:chloroplast"/>
    <property type="evidence" value="ECO:0007669"/>
    <property type="project" value="TreeGrafter"/>
</dbReference>
<keyword evidence="4" id="KW-1185">Reference proteome</keyword>
<comment type="caution">
    <text evidence="3">The sequence shown here is derived from an EMBL/GenBank/DDBJ whole genome shotgun (WGS) entry which is preliminary data.</text>
</comment>
<name>A0AAD7UKA5_9STRA</name>
<evidence type="ECO:0000313" key="4">
    <source>
        <dbReference type="Proteomes" id="UP001230188"/>
    </source>
</evidence>
<dbReference type="PANTHER" id="PTHR43804:SF6">
    <property type="entry name" value="CLASS I PEPTIDE CHAIN RELEASE FACTOR"/>
    <property type="match status" value="1"/>
</dbReference>
<evidence type="ECO:0000259" key="2">
    <source>
        <dbReference type="Pfam" id="PF00472"/>
    </source>
</evidence>
<sequence length="196" mass="21784">MRLCLLLALNNRPLSYSFALNKRPLSYLRLSDEALLRQCRVDYRRDSGPGGQKRNKIESAVRLTHEPTSIVVNAAEDRSQHRNKAVALRRLKTRIAHTVRTTDSWIEEEMPGELRGLLPWVREGPVGRKSDMRPLAEQLLLDALDAHGGAVGDCARFLGGSTGQLSKLLESDDGLFAAANAVRATHGLGPLRRRTK</sequence>
<evidence type="ECO:0000256" key="1">
    <source>
        <dbReference type="ARBA" id="ARBA00010835"/>
    </source>
</evidence>
<dbReference type="Pfam" id="PF00472">
    <property type="entry name" value="RF-1"/>
    <property type="match status" value="1"/>
</dbReference>
<accession>A0AAD7UKA5</accession>
<dbReference type="InterPro" id="IPR000352">
    <property type="entry name" value="Pep_chain_release_fac_I"/>
</dbReference>
<gene>
    <name evidence="3" type="ORF">CTAYLR_007075</name>
</gene>
<dbReference type="AlphaFoldDB" id="A0AAD7UKA5"/>
<dbReference type="SUPFAM" id="SSF75620">
    <property type="entry name" value="Release factor"/>
    <property type="match status" value="1"/>
</dbReference>
<dbReference type="Gene3D" id="3.30.160.20">
    <property type="match status" value="1"/>
</dbReference>
<reference evidence="3" key="1">
    <citation type="submission" date="2023-01" db="EMBL/GenBank/DDBJ databases">
        <title>Metagenome sequencing of chrysophaentin producing Chrysophaeum taylorii.</title>
        <authorList>
            <person name="Davison J."/>
            <person name="Bewley C."/>
        </authorList>
    </citation>
    <scope>NUCLEOTIDE SEQUENCE</scope>
    <source>
        <strain evidence="3">NIES-1699</strain>
    </source>
</reference>
<feature type="domain" description="Prokaryotic-type class I peptide chain release factors" evidence="2">
    <location>
        <begin position="38"/>
        <end position="98"/>
    </location>
</feature>
<protein>
    <recommendedName>
        <fullName evidence="2">Prokaryotic-type class I peptide chain release factors domain-containing protein</fullName>
    </recommendedName>
</protein>